<gene>
    <name evidence="3" type="ORF">J8F10_16165</name>
</gene>
<comment type="caution">
    <text evidence="3">The sequence shown here is derived from an EMBL/GenBank/DDBJ whole genome shotgun (WGS) entry which is preliminary data.</text>
</comment>
<keyword evidence="1" id="KW-0812">Transmembrane</keyword>
<dbReference type="Pfam" id="PF07596">
    <property type="entry name" value="SBP_bac_10"/>
    <property type="match status" value="1"/>
</dbReference>
<dbReference type="Proteomes" id="UP000676565">
    <property type="component" value="Unassembled WGS sequence"/>
</dbReference>
<reference evidence="3 4" key="1">
    <citation type="submission" date="2021-04" db="EMBL/GenBank/DDBJ databases">
        <authorList>
            <person name="Ivanova A."/>
        </authorList>
    </citation>
    <scope>NUCLEOTIDE SEQUENCE [LARGE SCALE GENOMIC DNA]</scope>
    <source>
        <strain evidence="3 4">G18</strain>
    </source>
</reference>
<sequence>MTVHASPRRGFTLIELLVVIAIIAILIGLLLPAVQKVRESAARMKCQNNLKQVGLGMNNFHSAYGCFAPGGLSGATDNVSLSAARRAGVTTSGVIHSWSPFLLPYIEQDNVYKQYSFTVNWNNAANQAAIANVIPAFQCPSTPGAGTRVCTGGGVNNPPSDYAPNNAYSAPLATTAGLCDVVADYTGILQVNRSWTIPEIVDGTSNTLMLSECAGRPDRWVKGKMVTAGGGQDGGWANRDNEYIVHGALASDGVTAPGPCHTNCNNGNEVYSFHMGGANHVFADGSVHFISANMDIRQFVKFITRRAGDITPSDY</sequence>
<name>A0ABS5BSY2_9BACT</name>
<accession>A0ABS5BSY2</accession>
<dbReference type="PANTHER" id="PTHR30093:SF2">
    <property type="entry name" value="TYPE II SECRETION SYSTEM PROTEIN H"/>
    <property type="match status" value="1"/>
</dbReference>
<evidence type="ECO:0000256" key="1">
    <source>
        <dbReference type="SAM" id="Phobius"/>
    </source>
</evidence>
<protein>
    <submittedName>
        <fullName evidence="3">DUF1559 domain-containing protein</fullName>
    </submittedName>
</protein>
<feature type="transmembrane region" description="Helical" evidence="1">
    <location>
        <begin position="12"/>
        <end position="34"/>
    </location>
</feature>
<feature type="domain" description="DUF1559" evidence="2">
    <location>
        <begin position="35"/>
        <end position="295"/>
    </location>
</feature>
<evidence type="ECO:0000313" key="3">
    <source>
        <dbReference type="EMBL" id="MBP3956809.1"/>
    </source>
</evidence>
<organism evidence="3 4">
    <name type="scientific">Gemmata palustris</name>
    <dbReference type="NCBI Taxonomy" id="2822762"/>
    <lineage>
        <taxon>Bacteria</taxon>
        <taxon>Pseudomonadati</taxon>
        <taxon>Planctomycetota</taxon>
        <taxon>Planctomycetia</taxon>
        <taxon>Gemmatales</taxon>
        <taxon>Gemmataceae</taxon>
        <taxon>Gemmata</taxon>
    </lineage>
</organism>
<dbReference type="SUPFAM" id="SSF54523">
    <property type="entry name" value="Pili subunits"/>
    <property type="match status" value="1"/>
</dbReference>
<keyword evidence="4" id="KW-1185">Reference proteome</keyword>
<dbReference type="InterPro" id="IPR012902">
    <property type="entry name" value="N_methyl_site"/>
</dbReference>
<dbReference type="InterPro" id="IPR045584">
    <property type="entry name" value="Pilin-like"/>
</dbReference>
<dbReference type="NCBIfam" id="TIGR04294">
    <property type="entry name" value="pre_pil_HX9DG"/>
    <property type="match status" value="1"/>
</dbReference>
<dbReference type="PANTHER" id="PTHR30093">
    <property type="entry name" value="GENERAL SECRETION PATHWAY PROTEIN G"/>
    <property type="match status" value="1"/>
</dbReference>
<evidence type="ECO:0000313" key="4">
    <source>
        <dbReference type="Proteomes" id="UP000676565"/>
    </source>
</evidence>
<dbReference type="InterPro" id="IPR011453">
    <property type="entry name" value="DUF1559"/>
</dbReference>
<dbReference type="NCBIfam" id="TIGR02532">
    <property type="entry name" value="IV_pilin_GFxxxE"/>
    <property type="match status" value="1"/>
</dbReference>
<dbReference type="RefSeq" id="WP_210655279.1">
    <property type="nucleotide sequence ID" value="NZ_JAGKQQ010000001.1"/>
</dbReference>
<dbReference type="PROSITE" id="PS00409">
    <property type="entry name" value="PROKAR_NTER_METHYL"/>
    <property type="match status" value="1"/>
</dbReference>
<dbReference type="Pfam" id="PF07963">
    <property type="entry name" value="N_methyl"/>
    <property type="match status" value="1"/>
</dbReference>
<dbReference type="EMBL" id="JAGKQQ010000001">
    <property type="protein sequence ID" value="MBP3956809.1"/>
    <property type="molecule type" value="Genomic_DNA"/>
</dbReference>
<dbReference type="Gene3D" id="3.30.700.10">
    <property type="entry name" value="Glycoprotein, Type 4 Pilin"/>
    <property type="match status" value="1"/>
</dbReference>
<keyword evidence="1" id="KW-1133">Transmembrane helix</keyword>
<evidence type="ECO:0000259" key="2">
    <source>
        <dbReference type="Pfam" id="PF07596"/>
    </source>
</evidence>
<keyword evidence="1" id="KW-0472">Membrane</keyword>
<dbReference type="InterPro" id="IPR027558">
    <property type="entry name" value="Pre_pil_HX9DG_C"/>
</dbReference>
<proteinExistence type="predicted"/>